<protein>
    <submittedName>
        <fullName evidence="2">Uncharacterized protein</fullName>
    </submittedName>
</protein>
<dbReference type="PROSITE" id="PS51257">
    <property type="entry name" value="PROKAR_LIPOPROTEIN"/>
    <property type="match status" value="1"/>
</dbReference>
<name>A0ABQ4G1E0_9ACTN</name>
<reference evidence="2 3" key="1">
    <citation type="submission" date="2021-01" db="EMBL/GenBank/DDBJ databases">
        <title>Whole genome shotgun sequence of Microbispora corallina NBRC 16416.</title>
        <authorList>
            <person name="Komaki H."/>
            <person name="Tamura T."/>
        </authorList>
    </citation>
    <scope>NUCLEOTIDE SEQUENCE [LARGE SCALE GENOMIC DNA]</scope>
    <source>
        <strain evidence="2 3">NBRC 16416</strain>
    </source>
</reference>
<keyword evidence="1" id="KW-1133">Transmembrane helix</keyword>
<dbReference type="RefSeq" id="WP_204058275.1">
    <property type="nucleotide sequence ID" value="NZ_BAAAGP010000014.1"/>
</dbReference>
<keyword evidence="3" id="KW-1185">Reference proteome</keyword>
<comment type="caution">
    <text evidence="2">The sequence shown here is derived from an EMBL/GenBank/DDBJ whole genome shotgun (WGS) entry which is preliminary data.</text>
</comment>
<feature type="transmembrane region" description="Helical" evidence="1">
    <location>
        <begin position="92"/>
        <end position="112"/>
    </location>
</feature>
<dbReference type="Proteomes" id="UP000603904">
    <property type="component" value="Unassembled WGS sequence"/>
</dbReference>
<evidence type="ECO:0000256" key="1">
    <source>
        <dbReference type="SAM" id="Phobius"/>
    </source>
</evidence>
<feature type="transmembrane region" description="Helical" evidence="1">
    <location>
        <begin position="12"/>
        <end position="30"/>
    </location>
</feature>
<accession>A0ABQ4G1E0</accession>
<keyword evidence="1" id="KW-0472">Membrane</keyword>
<sequence>MRPRSGSATPLEILLPTGGAVTTAACAAVAPVLHGAPARVTAMVLVTGAFAAVARRPAAGAATAVIGWMLTTGFLVNGAGELTMSGVDAARLGAFGAAGLGGAVLGLLPGLVRSRRRARAARARWRARREARRAPVLLGRLHPAPSAVRDDGGRAA</sequence>
<proteinExistence type="predicted"/>
<keyword evidence="1" id="KW-0812">Transmembrane</keyword>
<evidence type="ECO:0000313" key="2">
    <source>
        <dbReference type="EMBL" id="GIH40888.1"/>
    </source>
</evidence>
<evidence type="ECO:0000313" key="3">
    <source>
        <dbReference type="Proteomes" id="UP000603904"/>
    </source>
</evidence>
<organism evidence="2 3">
    <name type="scientific">Microbispora corallina</name>
    <dbReference type="NCBI Taxonomy" id="83302"/>
    <lineage>
        <taxon>Bacteria</taxon>
        <taxon>Bacillati</taxon>
        <taxon>Actinomycetota</taxon>
        <taxon>Actinomycetes</taxon>
        <taxon>Streptosporangiales</taxon>
        <taxon>Streptosporangiaceae</taxon>
        <taxon>Microbispora</taxon>
    </lineage>
</organism>
<feature type="transmembrane region" description="Helical" evidence="1">
    <location>
        <begin position="61"/>
        <end position="80"/>
    </location>
</feature>
<dbReference type="EMBL" id="BOOC01000017">
    <property type="protein sequence ID" value="GIH40888.1"/>
    <property type="molecule type" value="Genomic_DNA"/>
</dbReference>
<gene>
    <name evidence="2" type="ORF">Mco01_38880</name>
</gene>